<feature type="compositionally biased region" description="Low complexity" evidence="1">
    <location>
        <begin position="97"/>
        <end position="114"/>
    </location>
</feature>
<organism evidence="2 3">
    <name type="scientific">Malurus cyaneus samueli</name>
    <dbReference type="NCBI Taxonomy" id="2593467"/>
    <lineage>
        <taxon>Eukaryota</taxon>
        <taxon>Metazoa</taxon>
        <taxon>Chordata</taxon>
        <taxon>Craniata</taxon>
        <taxon>Vertebrata</taxon>
        <taxon>Euteleostomi</taxon>
        <taxon>Archelosauria</taxon>
        <taxon>Archosauria</taxon>
        <taxon>Dinosauria</taxon>
        <taxon>Saurischia</taxon>
        <taxon>Theropoda</taxon>
        <taxon>Coelurosauria</taxon>
        <taxon>Aves</taxon>
        <taxon>Neognathae</taxon>
        <taxon>Neoaves</taxon>
        <taxon>Telluraves</taxon>
        <taxon>Australaves</taxon>
        <taxon>Passeriformes</taxon>
        <taxon>Meliphagoidea</taxon>
        <taxon>Maluridae</taxon>
        <taxon>Malurus</taxon>
    </lineage>
</organism>
<proteinExistence type="predicted"/>
<sequence length="401" mass="43421">RLPLCAAGGTAVVGSPSPCVRPFGQRVLLGKGFHPWKRSLLLGAAVRRRGLRLPGFGVAGAARNGSSRARRRQRRRPPCLGLVQLRRSPGSSAFSLTSTARRPPARPSPTTTPSSRRRQRRWRRRGEARGGGGGTEGGGAPARLHLQVHSRWRAGHLPAVGMAHPYESWFKPSHPGLGAGEVGSAGASSWWTWRRLIDVQSPNGAAALPGSLHPAAGGLQTSSTRHWAAQLGLLGWPLGLQQRRSSHLLTAPIPNPSGQSFVSRCPSKAGKHFRPRLALPFPPFSPSQTRGFRRDSWRWGSTSRSPARRHRHNRGRLLCGPARRLVPEHLGGARLAPLGSSPSPGRQRGRAESAPPLPAGEARPRSPRCSHPRGFSAVFLSFPGMFSSRLRFWPVSVSWGY</sequence>
<feature type="region of interest" description="Disordered" evidence="1">
    <location>
        <begin position="56"/>
        <end position="78"/>
    </location>
</feature>
<dbReference type="Ensembl" id="ENSMCST00000012518.1">
    <property type="protein sequence ID" value="ENSMCSP00000012203.1"/>
    <property type="gene ID" value="ENSMCSG00000008649.1"/>
</dbReference>
<feature type="region of interest" description="Disordered" evidence="1">
    <location>
        <begin position="276"/>
        <end position="316"/>
    </location>
</feature>
<keyword evidence="3" id="KW-1185">Reference proteome</keyword>
<protein>
    <submittedName>
        <fullName evidence="2">Sp8 transcription factor</fullName>
    </submittedName>
</protein>
<reference evidence="2" key="1">
    <citation type="submission" date="2025-08" db="UniProtKB">
        <authorList>
            <consortium name="Ensembl"/>
        </authorList>
    </citation>
    <scope>IDENTIFICATION</scope>
</reference>
<feature type="compositionally biased region" description="Basic residues" evidence="1">
    <location>
        <begin position="68"/>
        <end position="77"/>
    </location>
</feature>
<feature type="region of interest" description="Disordered" evidence="1">
    <location>
        <begin position="91"/>
        <end position="141"/>
    </location>
</feature>
<dbReference type="Proteomes" id="UP000694560">
    <property type="component" value="Unplaced"/>
</dbReference>
<accession>A0A8C5TWE2</accession>
<feature type="compositionally biased region" description="Basic residues" evidence="1">
    <location>
        <begin position="306"/>
        <end position="315"/>
    </location>
</feature>
<feature type="compositionally biased region" description="Basic residues" evidence="1">
    <location>
        <begin position="115"/>
        <end position="126"/>
    </location>
</feature>
<name>A0A8C5TWE2_9PASS</name>
<reference evidence="2" key="2">
    <citation type="submission" date="2025-09" db="UniProtKB">
        <authorList>
            <consortium name="Ensembl"/>
        </authorList>
    </citation>
    <scope>IDENTIFICATION</scope>
</reference>
<dbReference type="AlphaFoldDB" id="A0A8C5TWE2"/>
<feature type="compositionally biased region" description="Gly residues" evidence="1">
    <location>
        <begin position="129"/>
        <end position="140"/>
    </location>
</feature>
<feature type="region of interest" description="Disordered" evidence="1">
    <location>
        <begin position="332"/>
        <end position="370"/>
    </location>
</feature>
<evidence type="ECO:0000256" key="1">
    <source>
        <dbReference type="SAM" id="MobiDB-lite"/>
    </source>
</evidence>
<evidence type="ECO:0000313" key="3">
    <source>
        <dbReference type="Proteomes" id="UP000694560"/>
    </source>
</evidence>
<evidence type="ECO:0000313" key="2">
    <source>
        <dbReference type="Ensembl" id="ENSMCSP00000012203.1"/>
    </source>
</evidence>